<proteinExistence type="predicted"/>
<dbReference type="Pfam" id="PF03631">
    <property type="entry name" value="Virul_fac_BrkB"/>
    <property type="match status" value="1"/>
</dbReference>
<comment type="subcellular location">
    <subcellularLocation>
        <location evidence="1">Cell membrane</location>
        <topology evidence="1">Multi-pass membrane protein</topology>
    </subcellularLocation>
</comment>
<evidence type="ECO:0000256" key="3">
    <source>
        <dbReference type="ARBA" id="ARBA00022692"/>
    </source>
</evidence>
<gene>
    <name evidence="8" type="ORF">C8J25_101252</name>
</gene>
<keyword evidence="5 7" id="KW-0472">Membrane</keyword>
<dbReference type="PIRSF" id="PIRSF035875">
    <property type="entry name" value="RNase_BN"/>
    <property type="match status" value="1"/>
</dbReference>
<feature type="transmembrane region" description="Helical" evidence="7">
    <location>
        <begin position="176"/>
        <end position="199"/>
    </location>
</feature>
<feature type="transmembrane region" description="Helical" evidence="7">
    <location>
        <begin position="255"/>
        <end position="276"/>
    </location>
</feature>
<evidence type="ECO:0000313" key="9">
    <source>
        <dbReference type="Proteomes" id="UP000244013"/>
    </source>
</evidence>
<comment type="caution">
    <text evidence="8">The sequence shown here is derived from an EMBL/GenBank/DDBJ whole genome shotgun (WGS) entry which is preliminary data.</text>
</comment>
<accession>A0A2T5UBC7</accession>
<keyword evidence="4 7" id="KW-1133">Transmembrane helix</keyword>
<keyword evidence="3 7" id="KW-0812">Transmembrane</keyword>
<feature type="transmembrane region" description="Helical" evidence="7">
    <location>
        <begin position="136"/>
        <end position="155"/>
    </location>
</feature>
<dbReference type="GO" id="GO:0005886">
    <property type="term" value="C:plasma membrane"/>
    <property type="evidence" value="ECO:0007669"/>
    <property type="project" value="UniProtKB-SubCell"/>
</dbReference>
<dbReference type="AlphaFoldDB" id="A0A2T5UBC7"/>
<evidence type="ECO:0000256" key="7">
    <source>
        <dbReference type="SAM" id="Phobius"/>
    </source>
</evidence>
<dbReference type="PANTHER" id="PTHR30213:SF0">
    <property type="entry name" value="UPF0761 MEMBRANE PROTEIN YIHY"/>
    <property type="match status" value="1"/>
</dbReference>
<name>A0A2T5UBC7_9SPHN</name>
<feature type="region of interest" description="Disordered" evidence="6">
    <location>
        <begin position="1"/>
        <end position="32"/>
    </location>
</feature>
<feature type="transmembrane region" description="Helical" evidence="7">
    <location>
        <begin position="288"/>
        <end position="308"/>
    </location>
</feature>
<dbReference type="InterPro" id="IPR017039">
    <property type="entry name" value="Virul_fac_BrkB"/>
</dbReference>
<evidence type="ECO:0000256" key="1">
    <source>
        <dbReference type="ARBA" id="ARBA00004651"/>
    </source>
</evidence>
<evidence type="ECO:0000256" key="5">
    <source>
        <dbReference type="ARBA" id="ARBA00023136"/>
    </source>
</evidence>
<dbReference type="OrthoDB" id="9781030at2"/>
<organism evidence="8 9">
    <name type="scientific">Sphingomonas faeni</name>
    <dbReference type="NCBI Taxonomy" id="185950"/>
    <lineage>
        <taxon>Bacteria</taxon>
        <taxon>Pseudomonadati</taxon>
        <taxon>Pseudomonadota</taxon>
        <taxon>Alphaproteobacteria</taxon>
        <taxon>Sphingomonadales</taxon>
        <taxon>Sphingomonadaceae</taxon>
        <taxon>Sphingomonas</taxon>
    </lineage>
</organism>
<evidence type="ECO:0000256" key="2">
    <source>
        <dbReference type="ARBA" id="ARBA00022475"/>
    </source>
</evidence>
<dbReference type="EMBL" id="QAYE01000001">
    <property type="protein sequence ID" value="PTW48754.1"/>
    <property type="molecule type" value="Genomic_DNA"/>
</dbReference>
<protein>
    <submittedName>
        <fullName evidence="8">Membrane protein</fullName>
    </submittedName>
</protein>
<dbReference type="PANTHER" id="PTHR30213">
    <property type="entry name" value="INNER MEMBRANE PROTEIN YHJD"/>
    <property type="match status" value="1"/>
</dbReference>
<keyword evidence="2" id="KW-1003">Cell membrane</keyword>
<sequence>MVAKRGTRGGPWASEPVVNDNTLTPEARAHDHGATRARLTRGMAKVRPGSYAFEIVKRAAVGVFNDGFIHAGNLAYLALMTVFPFFIVAAAILSIFGQSVETVRAVESFLNVLPPNVGDLLRKPIADVLAARTGSLLWLGALVGLWTVGSFVETIRDIFHRAYGIKATAPFWKSRLGSSAVIILSVVIALLSFLVQGILTAAEQFIYRLLPFAQDAAGWVGLSRLIPGLLMFGALYLLFYSVTPSRYRYSKCRKWPGALFTTAWWVSATALLPVILSRLGGYDLTYGSLAGVVIMLLFFYVIGLGLVFGAHLNAALAEPPETTLEQPATDMQV</sequence>
<reference evidence="8 9" key="1">
    <citation type="submission" date="2018-04" db="EMBL/GenBank/DDBJ databases">
        <title>Genomic Encyclopedia of Type Strains, Phase III (KMG-III): the genomes of soil and plant-associated and newly described type strains.</title>
        <authorList>
            <person name="Whitman W."/>
        </authorList>
    </citation>
    <scope>NUCLEOTIDE SEQUENCE [LARGE SCALE GENOMIC DNA]</scope>
    <source>
        <strain evidence="8 9">MA-olki</strain>
    </source>
</reference>
<evidence type="ECO:0000256" key="6">
    <source>
        <dbReference type="SAM" id="MobiDB-lite"/>
    </source>
</evidence>
<evidence type="ECO:0000256" key="4">
    <source>
        <dbReference type="ARBA" id="ARBA00022989"/>
    </source>
</evidence>
<feature type="transmembrane region" description="Helical" evidence="7">
    <location>
        <begin position="74"/>
        <end position="96"/>
    </location>
</feature>
<feature type="transmembrane region" description="Helical" evidence="7">
    <location>
        <begin position="219"/>
        <end position="243"/>
    </location>
</feature>
<dbReference type="Proteomes" id="UP000244013">
    <property type="component" value="Unassembled WGS sequence"/>
</dbReference>
<evidence type="ECO:0000313" key="8">
    <source>
        <dbReference type="EMBL" id="PTW48754.1"/>
    </source>
</evidence>